<name>A0A0M4MET3_BIFLI</name>
<evidence type="ECO:0000313" key="2">
    <source>
        <dbReference type="EMBL" id="ALE09412.1"/>
    </source>
</evidence>
<dbReference type="AlphaFoldDB" id="A0A0M4MET3"/>
<gene>
    <name evidence="2" type="ORF">RY67_1392</name>
</gene>
<organism evidence="2 3">
    <name type="scientific">Bifidobacterium longum subsp. infantis</name>
    <dbReference type="NCBI Taxonomy" id="1682"/>
    <lineage>
        <taxon>Bacteria</taxon>
        <taxon>Bacillati</taxon>
        <taxon>Actinomycetota</taxon>
        <taxon>Actinomycetes</taxon>
        <taxon>Bifidobacteriales</taxon>
        <taxon>Bifidobacteriaceae</taxon>
        <taxon>Bifidobacterium</taxon>
    </lineage>
</organism>
<proteinExistence type="predicted"/>
<feature type="region of interest" description="Disordered" evidence="1">
    <location>
        <begin position="1"/>
        <end position="22"/>
    </location>
</feature>
<sequence length="40" mass="4501">MGRSTVRRTEESTSALSPPGTQTFDLMQNIKIDLLVDYQT</sequence>
<evidence type="ECO:0000256" key="1">
    <source>
        <dbReference type="SAM" id="MobiDB-lite"/>
    </source>
</evidence>
<evidence type="ECO:0000313" key="3">
    <source>
        <dbReference type="Proteomes" id="UP000067206"/>
    </source>
</evidence>
<dbReference type="Proteomes" id="UP000067206">
    <property type="component" value="Chromosome"/>
</dbReference>
<protein>
    <submittedName>
        <fullName evidence="2">Uncharacterized protein</fullName>
    </submittedName>
</protein>
<reference evidence="2 3" key="1">
    <citation type="submission" date="2014-12" db="EMBL/GenBank/DDBJ databases">
        <title>Complete genome sequence of Bifidobacterium longum subsp. infantis BT1.</title>
        <authorList>
            <person name="Kim J.F."/>
            <person name="Kwak M.-J."/>
        </authorList>
    </citation>
    <scope>NUCLEOTIDE SEQUENCE [LARGE SCALE GENOMIC DNA]</scope>
    <source>
        <strain evidence="2 3">BT1</strain>
    </source>
</reference>
<accession>A0A0M4MET3</accession>
<feature type="compositionally biased region" description="Polar residues" evidence="1">
    <location>
        <begin position="12"/>
        <end position="22"/>
    </location>
</feature>
<dbReference type="EMBL" id="CP010411">
    <property type="protein sequence ID" value="ALE09412.1"/>
    <property type="molecule type" value="Genomic_DNA"/>
</dbReference>